<evidence type="ECO:0000313" key="3">
    <source>
        <dbReference type="Proteomes" id="UP001569428"/>
    </source>
</evidence>
<keyword evidence="3" id="KW-1185">Reference proteome</keyword>
<feature type="domain" description="Transcription regulator AsnC/Lrp ligand binding" evidence="1">
    <location>
        <begin position="13"/>
        <end position="73"/>
    </location>
</feature>
<dbReference type="SUPFAM" id="SSF54909">
    <property type="entry name" value="Dimeric alpha+beta barrel"/>
    <property type="match status" value="1"/>
</dbReference>
<dbReference type="InterPro" id="IPR011008">
    <property type="entry name" value="Dimeric_a/b-barrel"/>
</dbReference>
<dbReference type="RefSeq" id="WP_371841655.1">
    <property type="nucleotide sequence ID" value="NZ_JBGMEK010000148.1"/>
</dbReference>
<evidence type="ECO:0000313" key="2">
    <source>
        <dbReference type="EMBL" id="MFA0813824.1"/>
    </source>
</evidence>
<sequence length="77" mass="8994">MCAYFFISHRCTSCDDIIPYIRDIPEVSRCQAIAGDMDWLVYVQANSVSRVYQIREQLDLLKEVSRVETLMVLYEAI</sequence>
<organism evidence="2 3">
    <name type="scientific">Microbulbifer epialgicus</name>
    <dbReference type="NCBI Taxonomy" id="393907"/>
    <lineage>
        <taxon>Bacteria</taxon>
        <taxon>Pseudomonadati</taxon>
        <taxon>Pseudomonadota</taxon>
        <taxon>Gammaproteobacteria</taxon>
        <taxon>Cellvibrionales</taxon>
        <taxon>Microbulbiferaceae</taxon>
        <taxon>Microbulbifer</taxon>
    </lineage>
</organism>
<evidence type="ECO:0000259" key="1">
    <source>
        <dbReference type="Pfam" id="PF01037"/>
    </source>
</evidence>
<name>A0ABV4P659_9GAMM</name>
<reference evidence="2 3" key="1">
    <citation type="submission" date="2024-08" db="EMBL/GenBank/DDBJ databases">
        <authorList>
            <person name="Ishaq N."/>
        </authorList>
    </citation>
    <scope>NUCLEOTIDE SEQUENCE [LARGE SCALE GENOMIC DNA]</scope>
    <source>
        <strain evidence="2 3">DSM 18651</strain>
    </source>
</reference>
<dbReference type="Proteomes" id="UP001569428">
    <property type="component" value="Unassembled WGS sequence"/>
</dbReference>
<dbReference type="InterPro" id="IPR019887">
    <property type="entry name" value="Tscrpt_reg_AsnC/Lrp_C"/>
</dbReference>
<accession>A0ABV4P659</accession>
<gene>
    <name evidence="2" type="ORF">ACCI49_23385</name>
</gene>
<dbReference type="EMBL" id="JBGMEK010000148">
    <property type="protein sequence ID" value="MFA0813824.1"/>
    <property type="molecule type" value="Genomic_DNA"/>
</dbReference>
<dbReference type="Pfam" id="PF01037">
    <property type="entry name" value="AsnC_trans_reg"/>
    <property type="match status" value="1"/>
</dbReference>
<dbReference type="Gene3D" id="3.30.70.920">
    <property type="match status" value="1"/>
</dbReference>
<comment type="caution">
    <text evidence="2">The sequence shown here is derived from an EMBL/GenBank/DDBJ whole genome shotgun (WGS) entry which is preliminary data.</text>
</comment>
<protein>
    <submittedName>
        <fullName evidence="2">Lrp/AsnC ligand binding domain-containing protein</fullName>
    </submittedName>
</protein>
<proteinExistence type="predicted"/>